<evidence type="ECO:0000256" key="7">
    <source>
        <dbReference type="ARBA" id="ARBA00022840"/>
    </source>
</evidence>
<organism evidence="12 13">
    <name type="scientific">Mya arenaria</name>
    <name type="common">Soft-shell clam</name>
    <dbReference type="NCBI Taxonomy" id="6604"/>
    <lineage>
        <taxon>Eukaryota</taxon>
        <taxon>Metazoa</taxon>
        <taxon>Spiralia</taxon>
        <taxon>Lophotrochozoa</taxon>
        <taxon>Mollusca</taxon>
        <taxon>Bivalvia</taxon>
        <taxon>Autobranchia</taxon>
        <taxon>Heteroconchia</taxon>
        <taxon>Euheterodonta</taxon>
        <taxon>Imparidentia</taxon>
        <taxon>Neoheterodontei</taxon>
        <taxon>Myida</taxon>
        <taxon>Myoidea</taxon>
        <taxon>Myidae</taxon>
        <taxon>Mya</taxon>
    </lineage>
</organism>
<dbReference type="Pfam" id="PF17720">
    <property type="entry name" value="RLIG1"/>
    <property type="match status" value="3"/>
</dbReference>
<protein>
    <recommendedName>
        <fullName evidence="9">RNA ligase 1</fullName>
        <ecNumber evidence="3">6.5.1.3</ecNumber>
    </recommendedName>
    <alternativeName>
        <fullName evidence="10">RNA ligase</fullName>
    </alternativeName>
</protein>
<keyword evidence="4" id="KW-0436">Ligase</keyword>
<comment type="cofactor">
    <cofactor evidence="1">
        <name>Mn(2+)</name>
        <dbReference type="ChEBI" id="CHEBI:29035"/>
    </cofactor>
</comment>
<keyword evidence="7" id="KW-0067">ATP-binding</keyword>
<evidence type="ECO:0000256" key="4">
    <source>
        <dbReference type="ARBA" id="ARBA00022598"/>
    </source>
</evidence>
<evidence type="ECO:0000256" key="11">
    <source>
        <dbReference type="ARBA" id="ARBA00045151"/>
    </source>
</evidence>
<proteinExistence type="predicted"/>
<gene>
    <name evidence="12" type="ORF">MAR_008572</name>
</gene>
<keyword evidence="13" id="KW-1185">Reference proteome</keyword>
<comment type="cofactor">
    <cofactor evidence="2">
        <name>Mg(2+)</name>
        <dbReference type="ChEBI" id="CHEBI:18420"/>
    </cofactor>
</comment>
<dbReference type="PANTHER" id="PTHR31219:SF2">
    <property type="entry name" value="RNA LIGASE 1"/>
    <property type="match status" value="1"/>
</dbReference>
<comment type="catalytic activity">
    <reaction evidence="8">
        <text>ATP + (ribonucleotide)n-3'-hydroxyl + 5'-phospho-(ribonucleotide)m = (ribonucleotide)n+m + AMP + diphosphate.</text>
        <dbReference type="EC" id="6.5.1.3"/>
    </reaction>
</comment>
<evidence type="ECO:0000256" key="2">
    <source>
        <dbReference type="ARBA" id="ARBA00001946"/>
    </source>
</evidence>
<evidence type="ECO:0000256" key="6">
    <source>
        <dbReference type="ARBA" id="ARBA00022800"/>
    </source>
</evidence>
<comment type="function">
    <text evidence="11">Functions as an RNA ligase, in vitro. The ligation reaction entails three nucleotidyl transfer steps. In the first step, the RNA ligase reacts with ATP in the absence of nucleic acid to form a covalent ligase-AMP intermediate and release pyrophosphate. In step 2, the ligase-AMP binds to the nucleic acid and transfers the adenylate to the 5'-PO4 terminus to form an adenylylated intermediate. In step 3, the RNA ligase directs the attack of the 3'-OH on the 5'-phosphoanhydride linkage, resulting in a repaired 3'-5' phosphodiester and release of AMP. Exhibits selectivity for single-stranded RNA substrates and may not have nick-sealing activity on double-stranded DNA-RNA hybrids. May play a role in maintaining RNA integrity under stress conditions, for example in response to reactive oxygen species (ROS).</text>
</comment>
<reference evidence="12" key="1">
    <citation type="submission" date="2022-11" db="EMBL/GenBank/DDBJ databases">
        <title>Centuries of genome instability and evolution in soft-shell clam transmissible cancer (bioRxiv).</title>
        <authorList>
            <person name="Hart S.F.M."/>
            <person name="Yonemitsu M.A."/>
            <person name="Giersch R.M."/>
            <person name="Beal B.F."/>
            <person name="Arriagada G."/>
            <person name="Davis B.W."/>
            <person name="Ostrander E.A."/>
            <person name="Goff S.P."/>
            <person name="Metzger M.J."/>
        </authorList>
    </citation>
    <scope>NUCLEOTIDE SEQUENCE</scope>
    <source>
        <strain evidence="12">MELC-2E11</strain>
        <tissue evidence="12">Siphon/mantle</tissue>
    </source>
</reference>
<dbReference type="EMBL" id="CP111015">
    <property type="protein sequence ID" value="WAR02014.1"/>
    <property type="molecule type" value="Genomic_DNA"/>
</dbReference>
<dbReference type="Proteomes" id="UP001164746">
    <property type="component" value="Chromosome 4"/>
</dbReference>
<evidence type="ECO:0000256" key="8">
    <source>
        <dbReference type="ARBA" id="ARBA00034038"/>
    </source>
</evidence>
<evidence type="ECO:0000313" key="12">
    <source>
        <dbReference type="EMBL" id="WAR02014.1"/>
    </source>
</evidence>
<accession>A0ABY7E0R7</accession>
<evidence type="ECO:0000256" key="10">
    <source>
        <dbReference type="ARBA" id="ARBA00035432"/>
    </source>
</evidence>
<evidence type="ECO:0000256" key="1">
    <source>
        <dbReference type="ARBA" id="ARBA00001936"/>
    </source>
</evidence>
<dbReference type="EC" id="6.5.1.3" evidence="3"/>
<name>A0ABY7E0R7_MYAAR</name>
<sequence>MEALGSVQKKISCVFETAVFDEPSAKREHQTYRVAATNTIKVRALENDIQTAVATEKLDGTCCYISEFEDLTVSQQRAQRRSSYWIPASGVEIVDGSPIPDDIGHTPGWVPISSSSRPHCWHLQAVDLKAGLALVLREELGGGLFVECVNLSSLTGHTAELIGTNINGNPYGLGTKKNPIHLLVIHGTIKVENAPPISLEDIRAWFKGSGQVHRNHVSLKWPVSDPTLTLRPVKISMDTNDLDIENDFIATMAKLNGHTCDSLKDLERIVSELDNIDGDCDQKNDEKS</sequence>
<dbReference type="PANTHER" id="PTHR31219">
    <property type="entry name" value="CHROMOSOME 28 C12ORF29 HOMOLOG"/>
    <property type="match status" value="1"/>
</dbReference>
<evidence type="ECO:0000256" key="3">
    <source>
        <dbReference type="ARBA" id="ARBA00012724"/>
    </source>
</evidence>
<keyword evidence="5" id="KW-0547">Nucleotide-binding</keyword>
<evidence type="ECO:0000313" key="13">
    <source>
        <dbReference type="Proteomes" id="UP001164746"/>
    </source>
</evidence>
<evidence type="ECO:0000256" key="9">
    <source>
        <dbReference type="ARBA" id="ARBA00035168"/>
    </source>
</evidence>
<keyword evidence="6" id="KW-0692">RNA repair</keyword>
<evidence type="ECO:0000256" key="5">
    <source>
        <dbReference type="ARBA" id="ARBA00022741"/>
    </source>
</evidence>
<dbReference type="InterPro" id="IPR041211">
    <property type="entry name" value="RLIG1"/>
</dbReference>